<dbReference type="eggNOG" id="COG4585">
    <property type="taxonomic scope" value="Bacteria"/>
</dbReference>
<dbReference type="KEGG" id="scy:SCATT_00400"/>
<dbReference type="GO" id="GO:0000155">
    <property type="term" value="F:phosphorelay sensor kinase activity"/>
    <property type="evidence" value="ECO:0007669"/>
    <property type="project" value="InterPro"/>
</dbReference>
<evidence type="ECO:0000256" key="6">
    <source>
        <dbReference type="ARBA" id="ARBA00022777"/>
    </source>
</evidence>
<feature type="domain" description="Signal transduction histidine kinase subgroup 3 dimerisation and phosphoacceptor" evidence="11">
    <location>
        <begin position="192"/>
        <end position="260"/>
    </location>
</feature>
<dbReference type="OrthoDB" id="227596at2"/>
<dbReference type="SUPFAM" id="SSF55874">
    <property type="entry name" value="ATPase domain of HSP90 chaperone/DNA topoisomerase II/histidine kinase"/>
    <property type="match status" value="1"/>
</dbReference>
<dbReference type="EMBL" id="CP003219">
    <property type="protein sequence ID" value="AEW92411.1"/>
    <property type="molecule type" value="Genomic_DNA"/>
</dbReference>
<keyword evidence="13" id="KW-1185">Reference proteome</keyword>
<dbReference type="Gene3D" id="1.20.5.1930">
    <property type="match status" value="1"/>
</dbReference>
<comment type="catalytic activity">
    <reaction evidence="1">
        <text>ATP + protein L-histidine = ADP + protein N-phospho-L-histidine.</text>
        <dbReference type="EC" id="2.7.13.3"/>
    </reaction>
</comment>
<feature type="transmembrane region" description="Helical" evidence="9">
    <location>
        <begin position="72"/>
        <end position="92"/>
    </location>
</feature>
<dbReference type="GO" id="GO:0005524">
    <property type="term" value="F:ATP binding"/>
    <property type="evidence" value="ECO:0007669"/>
    <property type="project" value="UniProtKB-KW"/>
</dbReference>
<proteinExistence type="predicted"/>
<dbReference type="PANTHER" id="PTHR24421:SF10">
    <property type="entry name" value="NITRATE_NITRITE SENSOR PROTEIN NARQ"/>
    <property type="match status" value="1"/>
</dbReference>
<dbReference type="InterPro" id="IPR050482">
    <property type="entry name" value="Sensor_HK_TwoCompSys"/>
</dbReference>
<evidence type="ECO:0000256" key="7">
    <source>
        <dbReference type="ARBA" id="ARBA00022840"/>
    </source>
</evidence>
<dbReference type="KEGG" id="sct:SCAT_0037"/>
<dbReference type="Proteomes" id="UP000007842">
    <property type="component" value="Chromosome"/>
</dbReference>
<dbReference type="AlphaFoldDB" id="F8K1U1"/>
<dbReference type="SMR" id="F8K1U1"/>
<dbReference type="Pfam" id="PF02518">
    <property type="entry name" value="HATPase_c"/>
    <property type="match status" value="1"/>
</dbReference>
<dbReference type="Gene3D" id="3.30.565.10">
    <property type="entry name" value="Histidine kinase-like ATPase, C-terminal domain"/>
    <property type="match status" value="1"/>
</dbReference>
<protein>
    <recommendedName>
        <fullName evidence="2">histidine kinase</fullName>
        <ecNumber evidence="2">2.7.13.3</ecNumber>
    </recommendedName>
</protein>
<feature type="domain" description="Histidine kinase/HSP90-like ATPase" evidence="10">
    <location>
        <begin position="308"/>
        <end position="399"/>
    </location>
</feature>
<gene>
    <name evidence="12" type="ordered locus">SCATT_00400</name>
</gene>
<keyword evidence="4" id="KW-0808">Transferase</keyword>
<accession>G8WVW6</accession>
<dbReference type="Pfam" id="PF07730">
    <property type="entry name" value="HisKA_3"/>
    <property type="match status" value="1"/>
</dbReference>
<feature type="transmembrane region" description="Helical" evidence="9">
    <location>
        <begin position="47"/>
        <end position="66"/>
    </location>
</feature>
<dbReference type="STRING" id="1003195.SCATT_00400"/>
<dbReference type="InterPro" id="IPR003594">
    <property type="entry name" value="HATPase_dom"/>
</dbReference>
<evidence type="ECO:0000256" key="8">
    <source>
        <dbReference type="ARBA" id="ARBA00023012"/>
    </source>
</evidence>
<keyword evidence="6 12" id="KW-0418">Kinase</keyword>
<keyword evidence="3" id="KW-0597">Phosphoprotein</keyword>
<dbReference type="EC" id="2.7.13.3" evidence="2"/>
<organism evidence="12 13">
    <name type="scientific">Streptantibioticus cattleyicolor (strain ATCC 35852 / DSM 46488 / JCM 4925 / NBRC 14057 / NRRL 8057)</name>
    <name type="common">Streptomyces cattleya</name>
    <dbReference type="NCBI Taxonomy" id="1003195"/>
    <lineage>
        <taxon>Bacteria</taxon>
        <taxon>Bacillati</taxon>
        <taxon>Actinomycetota</taxon>
        <taxon>Actinomycetes</taxon>
        <taxon>Kitasatosporales</taxon>
        <taxon>Streptomycetaceae</taxon>
        <taxon>Streptantibioticus</taxon>
    </lineage>
</organism>
<dbReference type="PANTHER" id="PTHR24421">
    <property type="entry name" value="NITRATE/NITRITE SENSOR PROTEIN NARX-RELATED"/>
    <property type="match status" value="1"/>
</dbReference>
<dbReference type="CDD" id="cd16917">
    <property type="entry name" value="HATPase_UhpB-NarQ-NarX-like"/>
    <property type="match status" value="1"/>
</dbReference>
<keyword evidence="9" id="KW-0812">Transmembrane</keyword>
<dbReference type="InterPro" id="IPR036890">
    <property type="entry name" value="HATPase_C_sf"/>
</dbReference>
<keyword evidence="9" id="KW-0472">Membrane</keyword>
<keyword evidence="7" id="KW-0067">ATP-binding</keyword>
<evidence type="ECO:0000256" key="2">
    <source>
        <dbReference type="ARBA" id="ARBA00012438"/>
    </source>
</evidence>
<dbReference type="PATRIC" id="fig|1003195.11.peg.1694"/>
<evidence type="ECO:0000256" key="4">
    <source>
        <dbReference type="ARBA" id="ARBA00022679"/>
    </source>
</evidence>
<evidence type="ECO:0000256" key="9">
    <source>
        <dbReference type="SAM" id="Phobius"/>
    </source>
</evidence>
<dbReference type="GO" id="GO:0046983">
    <property type="term" value="F:protein dimerization activity"/>
    <property type="evidence" value="ECO:0007669"/>
    <property type="project" value="InterPro"/>
</dbReference>
<evidence type="ECO:0000256" key="5">
    <source>
        <dbReference type="ARBA" id="ARBA00022741"/>
    </source>
</evidence>
<reference evidence="13" key="1">
    <citation type="submission" date="2011-12" db="EMBL/GenBank/DDBJ databases">
        <title>Complete genome sequence of Streptomyces cattleya strain DSM 46488.</title>
        <authorList>
            <person name="Ou H.-Y."/>
            <person name="Li P."/>
            <person name="Zhao C."/>
            <person name="O'Hagan D."/>
            <person name="Deng Z."/>
        </authorList>
    </citation>
    <scope>NUCLEOTIDE SEQUENCE [LARGE SCALE GENOMIC DNA]</scope>
    <source>
        <strain evidence="13">ATCC 35852 / DSM 46488 / JCM 4925 / NBRC 14057 / NRRL 8057</strain>
    </source>
</reference>
<dbReference type="InterPro" id="IPR011712">
    <property type="entry name" value="Sig_transdc_His_kin_sub3_dim/P"/>
</dbReference>
<evidence type="ECO:0000256" key="1">
    <source>
        <dbReference type="ARBA" id="ARBA00000085"/>
    </source>
</evidence>
<keyword evidence="8" id="KW-0902">Two-component regulatory system</keyword>
<evidence type="ECO:0000256" key="3">
    <source>
        <dbReference type="ARBA" id="ARBA00022553"/>
    </source>
</evidence>
<feature type="transmembrane region" description="Helical" evidence="9">
    <location>
        <begin position="155"/>
        <end position="175"/>
    </location>
</feature>
<evidence type="ECO:0000259" key="11">
    <source>
        <dbReference type="Pfam" id="PF07730"/>
    </source>
</evidence>
<evidence type="ECO:0000313" key="13">
    <source>
        <dbReference type="Proteomes" id="UP000007842"/>
    </source>
</evidence>
<dbReference type="GO" id="GO:0016020">
    <property type="term" value="C:membrane"/>
    <property type="evidence" value="ECO:0007669"/>
    <property type="project" value="InterPro"/>
</dbReference>
<dbReference type="HOGENOM" id="CLU_000445_20_1_11"/>
<keyword evidence="9" id="KW-1133">Transmembrane helix</keyword>
<name>F8K1U1_STREN</name>
<feature type="transmembrane region" description="Helical" evidence="9">
    <location>
        <begin position="22"/>
        <end position="40"/>
    </location>
</feature>
<sequence length="411" mass="42623">MSRSAALDAVAVKDVFATWSPLRRWVSAVGAAVVVAAVVAEALDAAFWPVTVAMAVTGVSCVAALVVPVRLLWPAGVAAVVASGVLSVAGTLSRHRPEHTPGLVEMAALLLLTARAVRHRPPRRMVPLAAGAWLAAPLALLRLPSGEYSTAVTFGAPPLLLAGALMVVLGAYLRLLDSVRDRERDARLRAQRLEYARDLHDFVGHHITAINAQVKAVRFVTAAGRPLTARELDERLAAVEAAGRQAMESMRAMVGVLRDPGDPAPLSPARHLAGLRELVETGGTAGPDVSLTVDPALTARPLAPDVAATVHRVVQEALTNVRKHACGARRACVEVAPLAGDPGRLVVRVTDDAPGPAAGPGAGFGIVGLTERVTALGGHLSAGPRPGAGWEVRAELPLETPRSPGGDGLAR</sequence>
<evidence type="ECO:0000259" key="10">
    <source>
        <dbReference type="Pfam" id="PF02518"/>
    </source>
</evidence>
<evidence type="ECO:0000313" key="12">
    <source>
        <dbReference type="EMBL" id="AEW92411.1"/>
    </source>
</evidence>
<dbReference type="RefSeq" id="WP_014140814.1">
    <property type="nucleotide sequence ID" value="NC_016111.1"/>
</dbReference>
<keyword evidence="5" id="KW-0547">Nucleotide-binding</keyword>
<accession>F8K1U1</accession>